<comment type="subcellular location">
    <subcellularLocation>
        <location evidence="5">Cytoplasm</location>
    </subcellularLocation>
</comment>
<dbReference type="InterPro" id="IPR041715">
    <property type="entry name" value="HisRS-like_core"/>
</dbReference>
<dbReference type="GO" id="GO:0005737">
    <property type="term" value="C:cytoplasm"/>
    <property type="evidence" value="ECO:0007669"/>
    <property type="project" value="UniProtKB-SubCell"/>
</dbReference>
<keyword evidence="5" id="KW-0648">Protein biosynthesis</keyword>
<evidence type="ECO:0000256" key="6">
    <source>
        <dbReference type="PIRSR" id="PIRSR001549-1"/>
    </source>
</evidence>
<feature type="binding site" evidence="6">
    <location>
        <begin position="264"/>
        <end position="265"/>
    </location>
    <ligand>
        <name>L-histidine</name>
        <dbReference type="ChEBI" id="CHEBI:57595"/>
    </ligand>
</feature>
<evidence type="ECO:0000256" key="3">
    <source>
        <dbReference type="ARBA" id="ARBA00023146"/>
    </source>
</evidence>
<dbReference type="Pfam" id="PF13393">
    <property type="entry name" value="tRNA-synt_His"/>
    <property type="match status" value="1"/>
</dbReference>
<dbReference type="AlphaFoldDB" id="A0A2H0BUC7"/>
<name>A0A2H0BUC7_9BACT</name>
<accession>A0A2H0BUC7</accession>
<proteinExistence type="inferred from homology"/>
<dbReference type="Pfam" id="PF03129">
    <property type="entry name" value="HGTP_anticodon"/>
    <property type="match status" value="1"/>
</dbReference>
<dbReference type="SUPFAM" id="SSF55681">
    <property type="entry name" value="Class II aaRS and biotin synthetases"/>
    <property type="match status" value="1"/>
</dbReference>
<dbReference type="EC" id="6.1.1.21" evidence="5"/>
<evidence type="ECO:0000256" key="5">
    <source>
        <dbReference type="HAMAP-Rule" id="MF_00127"/>
    </source>
</evidence>
<dbReference type="CDD" id="cd00773">
    <property type="entry name" value="HisRS-like_core"/>
    <property type="match status" value="1"/>
</dbReference>
<feature type="binding site" evidence="6">
    <location>
        <begin position="82"/>
        <end position="84"/>
    </location>
    <ligand>
        <name>L-histidine</name>
        <dbReference type="ChEBI" id="CHEBI:57595"/>
    </ligand>
</feature>
<evidence type="ECO:0000256" key="4">
    <source>
        <dbReference type="ARBA" id="ARBA00047639"/>
    </source>
</evidence>
<feature type="binding site" evidence="6">
    <location>
        <position position="260"/>
    </location>
    <ligand>
        <name>L-histidine</name>
        <dbReference type="ChEBI" id="CHEBI:57595"/>
    </ligand>
</feature>
<dbReference type="InterPro" id="IPR015807">
    <property type="entry name" value="His-tRNA-ligase"/>
</dbReference>
<evidence type="ECO:0000256" key="2">
    <source>
        <dbReference type="ARBA" id="ARBA00022741"/>
    </source>
</evidence>
<feature type="binding site" evidence="6">
    <location>
        <position position="126"/>
    </location>
    <ligand>
        <name>L-histidine</name>
        <dbReference type="ChEBI" id="CHEBI:57595"/>
    </ligand>
</feature>
<dbReference type="InterPro" id="IPR045864">
    <property type="entry name" value="aa-tRNA-synth_II/BPL/LPL"/>
</dbReference>
<dbReference type="GO" id="GO:0004821">
    <property type="term" value="F:histidine-tRNA ligase activity"/>
    <property type="evidence" value="ECO:0007669"/>
    <property type="project" value="UniProtKB-UniRule"/>
</dbReference>
<gene>
    <name evidence="5 8" type="primary">hisS</name>
    <name evidence="8" type="ORF">COW99_04760</name>
</gene>
<comment type="caution">
    <text evidence="8">The sequence shown here is derived from an EMBL/GenBank/DDBJ whole genome shotgun (WGS) entry which is preliminary data.</text>
</comment>
<keyword evidence="5" id="KW-0067">ATP-binding</keyword>
<dbReference type="InterPro" id="IPR004516">
    <property type="entry name" value="HisRS/HisZ"/>
</dbReference>
<dbReference type="Gene3D" id="3.30.930.10">
    <property type="entry name" value="Bira Bifunctional Protein, Domain 2"/>
    <property type="match status" value="1"/>
</dbReference>
<organism evidence="8 9">
    <name type="scientific">Candidatus Roizmanbacteria bacterium CG22_combo_CG10-13_8_21_14_all_38_20</name>
    <dbReference type="NCBI Taxonomy" id="1974862"/>
    <lineage>
        <taxon>Bacteria</taxon>
        <taxon>Candidatus Roizmaniibacteriota</taxon>
    </lineage>
</organism>
<feature type="domain" description="Aminoacyl-transfer RNA synthetases class-II family profile" evidence="7">
    <location>
        <begin position="31"/>
        <end position="323"/>
    </location>
</feature>
<dbReference type="GO" id="GO:0005524">
    <property type="term" value="F:ATP binding"/>
    <property type="evidence" value="ECO:0007669"/>
    <property type="project" value="UniProtKB-UniRule"/>
</dbReference>
<feature type="binding site" evidence="6">
    <location>
        <position position="112"/>
    </location>
    <ligand>
        <name>L-histidine</name>
        <dbReference type="ChEBI" id="CHEBI:57595"/>
    </ligand>
</feature>
<dbReference type="InterPro" id="IPR004154">
    <property type="entry name" value="Anticodon-bd"/>
</dbReference>
<dbReference type="PANTHER" id="PTHR43707:SF1">
    <property type="entry name" value="HISTIDINE--TRNA LIGASE, MITOCHONDRIAL-RELATED"/>
    <property type="match status" value="1"/>
</dbReference>
<comment type="catalytic activity">
    <reaction evidence="4 5">
        <text>tRNA(His) + L-histidine + ATP = L-histidyl-tRNA(His) + AMP + diphosphate + H(+)</text>
        <dbReference type="Rhea" id="RHEA:17313"/>
        <dbReference type="Rhea" id="RHEA-COMP:9665"/>
        <dbReference type="Rhea" id="RHEA-COMP:9689"/>
        <dbReference type="ChEBI" id="CHEBI:15378"/>
        <dbReference type="ChEBI" id="CHEBI:30616"/>
        <dbReference type="ChEBI" id="CHEBI:33019"/>
        <dbReference type="ChEBI" id="CHEBI:57595"/>
        <dbReference type="ChEBI" id="CHEBI:78442"/>
        <dbReference type="ChEBI" id="CHEBI:78527"/>
        <dbReference type="ChEBI" id="CHEBI:456215"/>
        <dbReference type="EC" id="6.1.1.21"/>
    </reaction>
</comment>
<keyword evidence="5" id="KW-0963">Cytoplasm</keyword>
<dbReference type="InterPro" id="IPR036621">
    <property type="entry name" value="Anticodon-bd_dom_sf"/>
</dbReference>
<sequence length="423" mass="48144">MVKTKIQPVKGTRDFYPEDIAFQNWLFGRIRTISESFGYQEYDGPILEPIELYLAKTSEELIKQQAFTLKDGKGRELVLRPEMTPSVARMVAAKSYELPIPARLFNIGPRFRYEAPQRGRLREFYQWDVDMFGANTPEADAEIIAVAAEFFKTLGLTPDDVVIKINDRSLIETKFAFLDIPEDKWLELTTIIDRREKLTPKAWQESLAKLDFSDKQISELETVLRDTDFSFESENLTRIFSTLEDLGYRDYVEFDPSIVRGLLYYSSTVFETKDRHGEFRSLLGGGRYASLVGEYGGRDLSGVGFATSDIIIQEFLAHHNKLPELKAKVADVLVVVVEEGAVRDALKISTSLRSAQINTEFYPDATVKLDKQLSFADKKGIPFVVIFGKDEMEKQVVTVKKMATGAQKQILLKNLTHETVVGW</sequence>
<evidence type="ECO:0000256" key="1">
    <source>
        <dbReference type="ARBA" id="ARBA00008226"/>
    </source>
</evidence>
<keyword evidence="3 5" id="KW-0030">Aminoacyl-tRNA synthetase</keyword>
<evidence type="ECO:0000313" key="9">
    <source>
        <dbReference type="Proteomes" id="UP000231246"/>
    </source>
</evidence>
<dbReference type="Proteomes" id="UP000231246">
    <property type="component" value="Unassembled WGS sequence"/>
</dbReference>
<feature type="binding site" evidence="6">
    <location>
        <position position="130"/>
    </location>
    <ligand>
        <name>L-histidine</name>
        <dbReference type="ChEBI" id="CHEBI:57595"/>
    </ligand>
</feature>
<evidence type="ECO:0000259" key="7">
    <source>
        <dbReference type="PROSITE" id="PS50862"/>
    </source>
</evidence>
<dbReference type="Gene3D" id="3.40.50.800">
    <property type="entry name" value="Anticodon-binding domain"/>
    <property type="match status" value="1"/>
</dbReference>
<dbReference type="HAMAP" id="MF_00127">
    <property type="entry name" value="His_tRNA_synth"/>
    <property type="match status" value="1"/>
</dbReference>
<dbReference type="PANTHER" id="PTHR43707">
    <property type="entry name" value="HISTIDYL-TRNA SYNTHETASE"/>
    <property type="match status" value="1"/>
</dbReference>
<evidence type="ECO:0000313" key="8">
    <source>
        <dbReference type="EMBL" id="PIP61296.1"/>
    </source>
</evidence>
<dbReference type="NCBIfam" id="TIGR00442">
    <property type="entry name" value="hisS"/>
    <property type="match status" value="1"/>
</dbReference>
<dbReference type="EMBL" id="PCTA01000030">
    <property type="protein sequence ID" value="PIP61296.1"/>
    <property type="molecule type" value="Genomic_DNA"/>
</dbReference>
<reference evidence="8 9" key="1">
    <citation type="submission" date="2017-09" db="EMBL/GenBank/DDBJ databases">
        <title>Depth-based differentiation of microbial function through sediment-hosted aquifers and enrichment of novel symbionts in the deep terrestrial subsurface.</title>
        <authorList>
            <person name="Probst A.J."/>
            <person name="Ladd B."/>
            <person name="Jarett J.K."/>
            <person name="Geller-Mcgrath D.E."/>
            <person name="Sieber C.M."/>
            <person name="Emerson J.B."/>
            <person name="Anantharaman K."/>
            <person name="Thomas B.C."/>
            <person name="Malmstrom R."/>
            <person name="Stieglmeier M."/>
            <person name="Klingl A."/>
            <person name="Woyke T."/>
            <person name="Ryan C.M."/>
            <person name="Banfield J.F."/>
        </authorList>
    </citation>
    <scope>NUCLEOTIDE SEQUENCE [LARGE SCALE GENOMIC DNA]</scope>
    <source>
        <strain evidence="8">CG22_combo_CG10-13_8_21_14_all_38_20</strain>
    </source>
</reference>
<keyword evidence="2 5" id="KW-0547">Nucleotide-binding</keyword>
<dbReference type="PROSITE" id="PS50862">
    <property type="entry name" value="AA_TRNA_LIGASE_II"/>
    <property type="match status" value="1"/>
</dbReference>
<keyword evidence="5 8" id="KW-0436">Ligase</keyword>
<protein>
    <recommendedName>
        <fullName evidence="5">Histidine--tRNA ligase</fullName>
        <ecNumber evidence="5">6.1.1.21</ecNumber>
    </recommendedName>
    <alternativeName>
        <fullName evidence="5">Histidyl-tRNA synthetase</fullName>
        <shortName evidence="5">HisRS</shortName>
    </alternativeName>
</protein>
<dbReference type="GO" id="GO:0006427">
    <property type="term" value="P:histidyl-tRNA aminoacylation"/>
    <property type="evidence" value="ECO:0007669"/>
    <property type="project" value="UniProtKB-UniRule"/>
</dbReference>
<dbReference type="InterPro" id="IPR006195">
    <property type="entry name" value="aa-tRNA-synth_II"/>
</dbReference>
<comment type="similarity">
    <text evidence="1 5">Belongs to the class-II aminoacyl-tRNA synthetase family.</text>
</comment>
<comment type="subunit">
    <text evidence="5">Homodimer.</text>
</comment>
<dbReference type="PIRSF" id="PIRSF001549">
    <property type="entry name" value="His-tRNA_synth"/>
    <property type="match status" value="1"/>
</dbReference>
<dbReference type="SUPFAM" id="SSF52954">
    <property type="entry name" value="Class II aaRS ABD-related"/>
    <property type="match status" value="1"/>
</dbReference>